<sequence length="76" mass="8825">MAGLSTDRVALDEYIGVWFRSEVSEAAEVGATYGWLMRLNRDQEDDILLLGLLDTFVHRMYEIVRKKENDVKEQDC</sequence>
<dbReference type="AlphaFoldDB" id="A0A699IEZ3"/>
<protein>
    <submittedName>
        <fullName evidence="1">Uncharacterized protein</fullName>
    </submittedName>
</protein>
<organism evidence="1">
    <name type="scientific">Tanacetum cinerariifolium</name>
    <name type="common">Dalmatian daisy</name>
    <name type="synonym">Chrysanthemum cinerariifolium</name>
    <dbReference type="NCBI Taxonomy" id="118510"/>
    <lineage>
        <taxon>Eukaryota</taxon>
        <taxon>Viridiplantae</taxon>
        <taxon>Streptophyta</taxon>
        <taxon>Embryophyta</taxon>
        <taxon>Tracheophyta</taxon>
        <taxon>Spermatophyta</taxon>
        <taxon>Magnoliopsida</taxon>
        <taxon>eudicotyledons</taxon>
        <taxon>Gunneridae</taxon>
        <taxon>Pentapetalae</taxon>
        <taxon>asterids</taxon>
        <taxon>campanulids</taxon>
        <taxon>Asterales</taxon>
        <taxon>Asteraceae</taxon>
        <taxon>Asteroideae</taxon>
        <taxon>Anthemideae</taxon>
        <taxon>Anthemidinae</taxon>
        <taxon>Tanacetum</taxon>
    </lineage>
</organism>
<accession>A0A699IEZ3</accession>
<reference evidence="1" key="1">
    <citation type="journal article" date="2019" name="Sci. Rep.">
        <title>Draft genome of Tanacetum cinerariifolium, the natural source of mosquito coil.</title>
        <authorList>
            <person name="Yamashiro T."/>
            <person name="Shiraishi A."/>
            <person name="Satake H."/>
            <person name="Nakayama K."/>
        </authorList>
    </citation>
    <scope>NUCLEOTIDE SEQUENCE</scope>
</reference>
<evidence type="ECO:0000313" key="1">
    <source>
        <dbReference type="EMBL" id="GEZ47751.1"/>
    </source>
</evidence>
<dbReference type="EMBL" id="BKCJ010283668">
    <property type="protein sequence ID" value="GEZ47751.1"/>
    <property type="molecule type" value="Genomic_DNA"/>
</dbReference>
<name>A0A699IEZ3_TANCI</name>
<proteinExistence type="predicted"/>
<comment type="caution">
    <text evidence="1">The sequence shown here is derived from an EMBL/GenBank/DDBJ whole genome shotgun (WGS) entry which is preliminary data.</text>
</comment>
<gene>
    <name evidence="1" type="ORF">Tci_519724</name>
</gene>